<dbReference type="PROSITE" id="PS00916">
    <property type="entry name" value="PI3_4_KINASE_2"/>
    <property type="match status" value="1"/>
</dbReference>
<dbReference type="SMART" id="SM01345">
    <property type="entry name" value="Rapamycin_bind"/>
    <property type="match status" value="1"/>
</dbReference>
<dbReference type="Proteomes" id="UP000244005">
    <property type="component" value="Unassembled WGS sequence"/>
</dbReference>
<dbReference type="CDD" id="cd05170">
    <property type="entry name" value="PIKKc_SMG1"/>
    <property type="match status" value="1"/>
</dbReference>
<dbReference type="SMART" id="SM01343">
    <property type="entry name" value="FATC"/>
    <property type="match status" value="1"/>
</dbReference>
<evidence type="ECO:0000256" key="6">
    <source>
        <dbReference type="ARBA" id="ARBA00022777"/>
    </source>
</evidence>
<feature type="domain" description="FATC" evidence="14">
    <location>
        <begin position="3687"/>
        <end position="3719"/>
    </location>
</feature>
<comment type="catalytic activity">
    <reaction evidence="10">
        <text>L-seryl-[protein] + ATP = O-phospho-L-seryl-[protein] + ADP + H(+)</text>
        <dbReference type="Rhea" id="RHEA:17989"/>
        <dbReference type="Rhea" id="RHEA-COMP:9863"/>
        <dbReference type="Rhea" id="RHEA-COMP:11604"/>
        <dbReference type="ChEBI" id="CHEBI:15378"/>
        <dbReference type="ChEBI" id="CHEBI:29999"/>
        <dbReference type="ChEBI" id="CHEBI:30616"/>
        <dbReference type="ChEBI" id="CHEBI:83421"/>
        <dbReference type="ChEBI" id="CHEBI:456216"/>
        <dbReference type="EC" id="2.7.11.1"/>
    </reaction>
</comment>
<dbReference type="InterPro" id="IPR000403">
    <property type="entry name" value="PI3/4_kinase_cat_dom"/>
</dbReference>
<evidence type="ECO:0000256" key="10">
    <source>
        <dbReference type="ARBA" id="ARBA00048679"/>
    </source>
</evidence>
<evidence type="ECO:0000256" key="12">
    <source>
        <dbReference type="SAM" id="MobiDB-lite"/>
    </source>
</evidence>
<dbReference type="GO" id="GO:0005634">
    <property type="term" value="C:nucleus"/>
    <property type="evidence" value="ECO:0000318"/>
    <property type="project" value="GO_Central"/>
</dbReference>
<dbReference type="Gene3D" id="3.30.1010.10">
    <property type="entry name" value="Phosphatidylinositol 3-kinase Catalytic Subunit, Chain A, domain 4"/>
    <property type="match status" value="1"/>
</dbReference>
<feature type="region of interest" description="Disordered" evidence="12">
    <location>
        <begin position="702"/>
        <end position="725"/>
    </location>
</feature>
<feature type="coiled-coil region" evidence="11">
    <location>
        <begin position="1723"/>
        <end position="1750"/>
    </location>
</feature>
<evidence type="ECO:0000256" key="4">
    <source>
        <dbReference type="ARBA" id="ARBA00022679"/>
    </source>
</evidence>
<dbReference type="GO" id="GO:0000184">
    <property type="term" value="P:nuclear-transcribed mRNA catabolic process, nonsense-mediated decay"/>
    <property type="evidence" value="ECO:0000318"/>
    <property type="project" value="GO_Central"/>
</dbReference>
<dbReference type="EMBL" id="KZ772773">
    <property type="protein sequence ID" value="PTQ32254.1"/>
    <property type="molecule type" value="Genomic_DNA"/>
</dbReference>
<reference evidence="16" key="1">
    <citation type="journal article" date="2017" name="Cell">
        <title>Insights into land plant evolution garnered from the Marchantia polymorpha genome.</title>
        <authorList>
            <person name="Bowman J.L."/>
            <person name="Kohchi T."/>
            <person name="Yamato K.T."/>
            <person name="Jenkins J."/>
            <person name="Shu S."/>
            <person name="Ishizaki K."/>
            <person name="Yamaoka S."/>
            <person name="Nishihama R."/>
            <person name="Nakamura Y."/>
            <person name="Berger F."/>
            <person name="Adam C."/>
            <person name="Aki S.S."/>
            <person name="Althoff F."/>
            <person name="Araki T."/>
            <person name="Arteaga-Vazquez M.A."/>
            <person name="Balasubrmanian S."/>
            <person name="Barry K."/>
            <person name="Bauer D."/>
            <person name="Boehm C.R."/>
            <person name="Briginshaw L."/>
            <person name="Caballero-Perez J."/>
            <person name="Catarino B."/>
            <person name="Chen F."/>
            <person name="Chiyoda S."/>
            <person name="Chovatia M."/>
            <person name="Davies K.M."/>
            <person name="Delmans M."/>
            <person name="Demura T."/>
            <person name="Dierschke T."/>
            <person name="Dolan L."/>
            <person name="Dorantes-Acosta A.E."/>
            <person name="Eklund D.M."/>
            <person name="Florent S.N."/>
            <person name="Flores-Sandoval E."/>
            <person name="Fujiyama A."/>
            <person name="Fukuzawa H."/>
            <person name="Galik B."/>
            <person name="Grimanelli D."/>
            <person name="Grimwood J."/>
            <person name="Grossniklaus U."/>
            <person name="Hamada T."/>
            <person name="Haseloff J."/>
            <person name="Hetherington A.J."/>
            <person name="Higo A."/>
            <person name="Hirakawa Y."/>
            <person name="Hundley H.N."/>
            <person name="Ikeda Y."/>
            <person name="Inoue K."/>
            <person name="Inoue S.I."/>
            <person name="Ishida S."/>
            <person name="Jia Q."/>
            <person name="Kakita M."/>
            <person name="Kanazawa T."/>
            <person name="Kawai Y."/>
            <person name="Kawashima T."/>
            <person name="Kennedy M."/>
            <person name="Kinose K."/>
            <person name="Kinoshita T."/>
            <person name="Kohara Y."/>
            <person name="Koide E."/>
            <person name="Komatsu K."/>
            <person name="Kopischke S."/>
            <person name="Kubo M."/>
            <person name="Kyozuka J."/>
            <person name="Lagercrantz U."/>
            <person name="Lin S.S."/>
            <person name="Lindquist E."/>
            <person name="Lipzen A.M."/>
            <person name="Lu C.W."/>
            <person name="De Luna E."/>
            <person name="Martienssen R.A."/>
            <person name="Minamino N."/>
            <person name="Mizutani M."/>
            <person name="Mizutani M."/>
            <person name="Mochizuki N."/>
            <person name="Monte I."/>
            <person name="Mosher R."/>
            <person name="Nagasaki H."/>
            <person name="Nakagami H."/>
            <person name="Naramoto S."/>
            <person name="Nishitani K."/>
            <person name="Ohtani M."/>
            <person name="Okamoto T."/>
            <person name="Okumura M."/>
            <person name="Phillips J."/>
            <person name="Pollak B."/>
            <person name="Reinders A."/>
            <person name="Rovekamp M."/>
            <person name="Sano R."/>
            <person name="Sawa S."/>
            <person name="Schmid M.W."/>
            <person name="Shirakawa M."/>
            <person name="Solano R."/>
            <person name="Spunde A."/>
            <person name="Suetsugu N."/>
            <person name="Sugano S."/>
            <person name="Sugiyama A."/>
            <person name="Sun R."/>
            <person name="Suzuki Y."/>
            <person name="Takenaka M."/>
            <person name="Takezawa D."/>
            <person name="Tomogane H."/>
            <person name="Tsuzuki M."/>
            <person name="Ueda T."/>
            <person name="Umeda M."/>
            <person name="Ward J.M."/>
            <person name="Watanabe Y."/>
            <person name="Yazaki K."/>
            <person name="Yokoyama R."/>
            <person name="Yoshitake Y."/>
            <person name="Yotsui I."/>
            <person name="Zachgo S."/>
            <person name="Schmutz J."/>
        </authorList>
    </citation>
    <scope>NUCLEOTIDE SEQUENCE [LARGE SCALE GENOMIC DNA]</scope>
    <source>
        <strain evidence="16">Tak-1</strain>
    </source>
</reference>
<sequence>MAAVPQEFVGWALPQLAKASLDTEAAVVALTGLQEFLNLGDPVALERFAPPILKACQSLLEDEGTSMTLLRPLLGVLVVLGFKFSWCVQPHFADMVDLLLGWALESEVSEVDCRIITDSFVQFQKLWVGSLSFSMNLLSKFLGDMEVLAQDATPTTPQQSRRLLALASCFVTVLQATTSGVLEADKADLIYEPALEMLPRLISCLVTAGRKFADFSWTAIACQCMTLFADFLKEKFANYYSSALQVLFQILTPEIKSAQRGSVVGLLSAPAGSALQSQQVLSLLQVNVQLICAQGPGLQASAVSKLLEWDSPFSGLRLHSSRPVTALIATTYLLLLQHGSMAVSLEASKCLKQELDFLRLFLAQSPGKAAEVLSMCAIGRISDSEAVALFKFDLTALTGSACLKKGITLKSLGEKNLSAGHAGDHADVQLAKLMNLKSFILDRLNPSQDPLQWYPNLQLVVVQALHRICSHILFMRLSGAYIKSKDFEVDGIDLLNECCAVIVPSLHTNASLPLKLEVLDWICHLCEAVSSQKDLISSLKVKGNHGLNANHTKTGEVAGLSCSLLCSLLTAASHSEPKVRGRVANVFELLLQAEMVAPAQLQAIAVVALEQLGDSEPTLQAAFRNVLAAVGPAALWMRGWFCSGSDLSIPSQACWKQMYTGKTSAQHLRPQQLVTILNYISQRWQNLPPTWLQRLVHNCPSSARSGSSAVEEEERSTKVDSCSGDYKAESGPDELGYDSELLERACGSNNLAAGWWAIQIGARHFITVRLRTHLGGPTQTFADLERMLVSAAHLFQSDGGQRDIANSVSSMGVQLLPMRLLLEFVEALEKNIYNAYEGSVILTPAPTASAPFFRTNKKVCEEWFVRIRDALMNLSVAIQCYSGTFYHASLKLQDLTVITATALRDSARPQSSDNQLSLKVKVQQDVYRVLRHASLALCRAHEVDALLGLQMWTSSSFGALLTEDSSLLQKDVGPLGWMTGLGYQAQGQYERAAAHYTHLLQSDEALGIMGADGVQFTIARTIESYGALGDWEALDSWLQELQLLRAKHAGKAYSGALTTAGNDMNAIHALARFDAGDVQGAWGYLDLTPQSSSELTADPRQALQRSEQMLLQAMLRRSNRDDAERDLATAKAMLEGGLLVAALDGLSDAAPFVMQLECIRAYEATGILRSVHDDFSVLKLSDTASMSALPQVIESPLDVLEQDCHQWLKLFRVYHTTLPESPITLQLHQQLVRLARKQFNMRLARRLLRQTPSEQAFTGAGSLSRNLLIGFKYERILLHYAEEKQEEAMVELWDFVRGSMFINPFAHTPEAGNSIMAKACLKLSSWLQHKPPQISATSLVPKLNLENVVGHRLENDDNVDFRVTEGSPNGNFTSILQEIVGAGTKAATVLCPDMAKAWFLYASWCYDHAKSFLTGSCVLSTPLVFDQLLESELDTNGDSLTVSVIAKVITAALAKTGEEDVDAESRADHESKLARDKILGLDSLAQRLLSIMQNAAGAVGVEDSDGESPAKQLSMQLLQELQMLPFMSNPYEVGALVHQLMQLWWDLRRKRVSLFEHAARGFLQYLSMSNKEKPSGLCSKKGWSDRLKLKRADGVLSASLFVLRILLNYGVELEETLVQGLASVPPSPWQALTAQLFARLSSHPETKVRKQLEALLMSLANVSPWAIVYPTLVDLNACEGQPSEELHRLLSCLVNLHPKLVKDVQVMIGELGAITVLWDEQWLSTLQDLHADVMRRIATLKEEAARVAENPTLSHAEKARINAAKYSAMMAPVAVALERRLASTSRPPETPHEVWFQEQFGAQLKTAILSFKSPPAGSASLGDAWRVLDTIAASFGNHQKKSSTLLSDISPRLAALRSSDAPMPGLEVRTSGFESGPSDNLPGGLGSTNPAVSHSGMVTITAFDEQVAILATKTKPKKLSMLGSDGERYTYLLKGREDLRLDARIMQLLHAVNGMLQAHSPTRRRGLSVRYYSVTPISGRAGLIQWVNNLTSMYGVFKSWQLRVQAAQLASSGALNTPNPPAVPRPSDLFYGKIIPALKEKGLRKVISRRDWPQEVKRKVLLELMKETPRQLLHRELWCASAGLRSFSSKQEKFSGSVAVMSMVGYILGLGDRHLDNILVDFCTGDVVHIDYNVCFDKGLRLKIPEIVPFRLTQTIQAALGLTGVEGVFRANCEAVLKALQNNKDLILMLLEVFVWDPLVEWMRGDGHDEATIGGEERKGMELAVSLSLFASRVQEIRVPLQEHHDQLLSTLPAVAQALQSWTEAQDRYEQAMTASGHLEQNRVTAAKTEGAGRALMQEASLSLEKARLGHEVQARDFAQVKSLLTEAAVEMTQWVEQHSRVLNALRNGNASEIQAIGQLPSPVEALSLISAVLSAGVPLTIVPEPAQIHCREVDREVAQLMATRHEALLQASRALQSYSTALQTLLPANYIVSSDGNTWAKILQVLVTKLSPDVLAAAKRQALDLVARGRGDHDEVIRQKYESVQMHVDHLWKEVGKLKAECAELEASIDVEAERKSKDRLLTIFSRHLLLKGKSKKDEEFVGTAVNHSKHEDSKDSSVETGEKRAKVKFVLQMSVATLFNEIYESVGKLTADRGAYRNVDEKSMESWDWCLPQLQVQIEKWLLISDLVTELHQLGSPLANTFSQVVEWAGNCRACMTGVEDLGNQMVGLVLPETIKATLSHDPAVLEAFTSLSRLRSSVDLALEQVSVIEAQRSSLLDLEKSYPEKVEQISKRQSELEHNAAKSREHLSWEEAEELASEEEACRGELEDLHKAWAQRSSQKSAIARNEMNIQNALVAAEQRFDSLVTLDPEGDLHLMCGKVLLAAFARLFSGLEPLDHALTDFADIITELNEDSVNTTELLAAGYPGLKSFWRSSTANSEKMFFVWKLRIMDTLLTSCIRDAASSEDMNLGLDQILSLQKKRLETQLHDFLDQYLRERLGPVVLNCLLKQKQLLNPLVSDGEDEAQQVKREEELVKRALRLIHEYCDAHETVRAKNSTVLLLKAGVEDFMQALREAHMEAAQMEWLHDTALGRTVPQNRLLGLPSSVVGDQTGTSVAWWSRRQVLDSLQSSISAITRATESLQGCEVAGLSAEEQLDRAMAWACAGPSTNTALGSNSSRTLGIPSEFHEHLRRRRQLLWSGQEQAAGIVRLCAAVLEFEASRDGFYTSYQKDMSVSGAISEGRPWHQTYQNLISRLESTCLSFTRSEVEWQAAQKKAETASAHLCKATEELRAASLEVETALSELQAAKLELRGITVEASAAVSAFCRVMRSHSALTVESGTMIEEVLAITDGAEGAHDVHSLAQEASAEHKHLMFDLNKINLLLLPLEPMLASAATAFARTTVRDLDADGDIASQSHSQAILQSLLKTIKEAGPVVTRTVPGMIIYVNRLHSSLTKLARTASSDAGLLHKALEGVGESQEARSQEVVAAGSELVVEGLASPEGQSHGFVDPDTDEGPICIVSQSEDLFFQDDEECWISPPDNALSIESYNAPETGSVHLSVEASQRLSADSGASEASESDRIKYSVSHTPFIRAPGQGGVDISSIEETVEDVGSSAAVTADGLDGNVPAVSSNSGRKEKTRDLQLSIKPRKGTFDFSKSSKFPGTAHTPYAFVSPGSHLDHHARTPLTSRPDQNSRGKGGFASSSYPNLSDFQPWTIKEKNAYAVSVLRRVRLKLEGRDINGSRQLPVADHVDHLLRQATSLDNLCNMYEGWTPWI</sequence>
<evidence type="ECO:0000256" key="5">
    <source>
        <dbReference type="ARBA" id="ARBA00022741"/>
    </source>
</evidence>
<dbReference type="InterPro" id="IPR039414">
    <property type="entry name" value="SMG1_PIKKc"/>
</dbReference>
<dbReference type="Gramene" id="Mp4g20990.1">
    <property type="protein sequence ID" value="Mp4g20990.1.cds"/>
    <property type="gene ID" value="Mp4g20990"/>
</dbReference>
<dbReference type="Pfam" id="PF00454">
    <property type="entry name" value="PI3_PI4_kinase"/>
    <property type="match status" value="1"/>
</dbReference>
<evidence type="ECO:0000256" key="9">
    <source>
        <dbReference type="ARBA" id="ARBA00047899"/>
    </source>
</evidence>
<keyword evidence="11" id="KW-0175">Coiled coil</keyword>
<dbReference type="OMA" id="FACPEER"/>
<dbReference type="InterPro" id="IPR050517">
    <property type="entry name" value="DDR_Repair_Kinase"/>
</dbReference>
<dbReference type="Pfam" id="PF02260">
    <property type="entry name" value="FATC"/>
    <property type="match status" value="1"/>
</dbReference>
<evidence type="ECO:0000256" key="11">
    <source>
        <dbReference type="SAM" id="Coils"/>
    </source>
</evidence>
<dbReference type="EC" id="2.7.11.1" evidence="2"/>
<organism evidence="15 16">
    <name type="scientific">Marchantia polymorpha</name>
    <name type="common">Common liverwort</name>
    <name type="synonym">Marchantia aquatica</name>
    <dbReference type="NCBI Taxonomy" id="3197"/>
    <lineage>
        <taxon>Eukaryota</taxon>
        <taxon>Viridiplantae</taxon>
        <taxon>Streptophyta</taxon>
        <taxon>Embryophyta</taxon>
        <taxon>Marchantiophyta</taxon>
        <taxon>Marchantiopsida</taxon>
        <taxon>Marchantiidae</taxon>
        <taxon>Marchantiales</taxon>
        <taxon>Marchantiaceae</taxon>
        <taxon>Marchantia</taxon>
    </lineage>
</organism>
<evidence type="ECO:0000259" key="13">
    <source>
        <dbReference type="PROSITE" id="PS50290"/>
    </source>
</evidence>
<dbReference type="InterPro" id="IPR031559">
    <property type="entry name" value="SMG1"/>
</dbReference>
<keyword evidence="16" id="KW-1185">Reference proteome</keyword>
<name>A0A2R6WEI1_MARPO</name>
<dbReference type="InterPro" id="IPR003152">
    <property type="entry name" value="FATC_dom"/>
</dbReference>
<feature type="region of interest" description="Disordered" evidence="12">
    <location>
        <begin position="3562"/>
        <end position="3586"/>
    </location>
</feature>
<dbReference type="InterPro" id="IPR036940">
    <property type="entry name" value="PI3/4_kinase_cat_sf"/>
</dbReference>
<dbReference type="SMART" id="SM00146">
    <property type="entry name" value="PI3Kc"/>
    <property type="match status" value="1"/>
</dbReference>
<keyword evidence="7" id="KW-0067">ATP-binding</keyword>
<dbReference type="PROSITE" id="PS50290">
    <property type="entry name" value="PI3_4_KINASE_3"/>
    <property type="match status" value="1"/>
</dbReference>
<dbReference type="OrthoDB" id="10065496at2759"/>
<dbReference type="SUPFAM" id="SSF56112">
    <property type="entry name" value="Protein kinase-like (PK-like)"/>
    <property type="match status" value="1"/>
</dbReference>
<dbReference type="PROSITE" id="PS51190">
    <property type="entry name" value="FATC"/>
    <property type="match status" value="1"/>
</dbReference>
<dbReference type="InterPro" id="IPR018936">
    <property type="entry name" value="PI3/4_kinase_CS"/>
</dbReference>
<evidence type="ECO:0000313" key="15">
    <source>
        <dbReference type="EMBL" id="PTQ32254.1"/>
    </source>
</evidence>
<evidence type="ECO:0000313" key="16">
    <source>
        <dbReference type="Proteomes" id="UP000244005"/>
    </source>
</evidence>
<evidence type="ECO:0000256" key="8">
    <source>
        <dbReference type="ARBA" id="ARBA00023161"/>
    </source>
</evidence>
<dbReference type="GO" id="GO:0005524">
    <property type="term" value="F:ATP binding"/>
    <property type="evidence" value="ECO:0007669"/>
    <property type="project" value="UniProtKB-KW"/>
</dbReference>
<dbReference type="Pfam" id="PF15785">
    <property type="entry name" value="SMG1"/>
    <property type="match status" value="1"/>
</dbReference>
<accession>A0A2R6WEI1</accession>
<evidence type="ECO:0000256" key="1">
    <source>
        <dbReference type="ARBA" id="ARBA00011031"/>
    </source>
</evidence>
<feature type="compositionally biased region" description="Polar residues" evidence="12">
    <location>
        <begin position="3629"/>
        <end position="3648"/>
    </location>
</feature>
<evidence type="ECO:0000259" key="14">
    <source>
        <dbReference type="PROSITE" id="PS51190"/>
    </source>
</evidence>
<gene>
    <name evidence="15" type="ORF">MARPO_0101s0045</name>
</gene>
<dbReference type="InterPro" id="IPR011009">
    <property type="entry name" value="Kinase-like_dom_sf"/>
</dbReference>
<feature type="region of interest" description="Disordered" evidence="12">
    <location>
        <begin position="3617"/>
        <end position="3648"/>
    </location>
</feature>
<evidence type="ECO:0000256" key="7">
    <source>
        <dbReference type="ARBA" id="ARBA00022840"/>
    </source>
</evidence>
<keyword evidence="6" id="KW-0418">Kinase</keyword>
<evidence type="ECO:0000256" key="3">
    <source>
        <dbReference type="ARBA" id="ARBA00022527"/>
    </source>
</evidence>
<evidence type="ECO:0000256" key="2">
    <source>
        <dbReference type="ARBA" id="ARBA00012513"/>
    </source>
</evidence>
<dbReference type="PANTHER" id="PTHR11139:SF71">
    <property type="entry name" value="SERINE_THREONINE-PROTEIN KINASE SMG1"/>
    <property type="match status" value="1"/>
</dbReference>
<dbReference type="Gene3D" id="1.10.1070.11">
    <property type="entry name" value="Phosphatidylinositol 3-/4-kinase, catalytic domain"/>
    <property type="match status" value="1"/>
</dbReference>
<dbReference type="PANTHER" id="PTHR11139">
    <property type="entry name" value="ATAXIA TELANGIECTASIA MUTATED ATM -RELATED"/>
    <property type="match status" value="1"/>
</dbReference>
<proteinExistence type="inferred from homology"/>
<comment type="similarity">
    <text evidence="1">Belongs to the PI3/PI4-kinase family.</text>
</comment>
<keyword evidence="5" id="KW-0547">Nucleotide-binding</keyword>
<protein>
    <recommendedName>
        <fullName evidence="2">non-specific serine/threonine protein kinase</fullName>
        <ecNumber evidence="2">2.7.11.1</ecNumber>
    </recommendedName>
</protein>
<dbReference type="GO" id="GO:0004674">
    <property type="term" value="F:protein serine/threonine kinase activity"/>
    <property type="evidence" value="ECO:0000318"/>
    <property type="project" value="GO_Central"/>
</dbReference>
<keyword evidence="3" id="KW-0723">Serine/threonine-protein kinase</keyword>
<comment type="catalytic activity">
    <reaction evidence="9">
        <text>L-threonyl-[protein] + ATP = O-phospho-L-threonyl-[protein] + ADP + H(+)</text>
        <dbReference type="Rhea" id="RHEA:46608"/>
        <dbReference type="Rhea" id="RHEA-COMP:11060"/>
        <dbReference type="Rhea" id="RHEA-COMP:11605"/>
        <dbReference type="ChEBI" id="CHEBI:15378"/>
        <dbReference type="ChEBI" id="CHEBI:30013"/>
        <dbReference type="ChEBI" id="CHEBI:30616"/>
        <dbReference type="ChEBI" id="CHEBI:61977"/>
        <dbReference type="ChEBI" id="CHEBI:456216"/>
        <dbReference type="EC" id="2.7.11.1"/>
    </reaction>
</comment>
<keyword evidence="4" id="KW-0808">Transferase</keyword>
<dbReference type="FunFam" id="1.10.1070.11:FF:000023">
    <property type="entry name" value="serine/threonine-protein kinase SMG1 isoform X1"/>
    <property type="match status" value="1"/>
</dbReference>
<keyword evidence="8" id="KW-0866">Nonsense-mediated mRNA decay</keyword>
<feature type="domain" description="PI3K/PI4K catalytic" evidence="13">
    <location>
        <begin position="1903"/>
        <end position="2242"/>
    </location>
</feature>